<keyword evidence="1" id="KW-0805">Transcription regulation</keyword>
<name>A0AAU7QD85_9GAMM</name>
<protein>
    <submittedName>
        <fullName evidence="6">TetR/AcrR family transcriptional regulator</fullName>
    </submittedName>
</protein>
<dbReference type="SUPFAM" id="SSF48498">
    <property type="entry name" value="Tetracyclin repressor-like, C-terminal domain"/>
    <property type="match status" value="1"/>
</dbReference>
<evidence type="ECO:0000256" key="1">
    <source>
        <dbReference type="ARBA" id="ARBA00023015"/>
    </source>
</evidence>
<evidence type="ECO:0000259" key="4">
    <source>
        <dbReference type="Pfam" id="PF00440"/>
    </source>
</evidence>
<gene>
    <name evidence="6" type="ORF">ABK905_08390</name>
</gene>
<feature type="domain" description="Transcriptional regulator LmrA/YxaF-like C-terminal" evidence="5">
    <location>
        <begin position="99"/>
        <end position="172"/>
    </location>
</feature>
<keyword evidence="3" id="KW-0804">Transcription</keyword>
<dbReference type="EMBL" id="CP157947">
    <property type="protein sequence ID" value="XBS71014.1"/>
    <property type="molecule type" value="Genomic_DNA"/>
</dbReference>
<proteinExistence type="predicted"/>
<dbReference type="Pfam" id="PF21993">
    <property type="entry name" value="TetR_C_13_2"/>
    <property type="match status" value="1"/>
</dbReference>
<dbReference type="InterPro" id="IPR036271">
    <property type="entry name" value="Tet_transcr_reg_TetR-rel_C_sf"/>
</dbReference>
<dbReference type="InterPro" id="IPR001647">
    <property type="entry name" value="HTH_TetR"/>
</dbReference>
<feature type="domain" description="HTH tetR-type" evidence="4">
    <location>
        <begin position="17"/>
        <end position="57"/>
    </location>
</feature>
<dbReference type="AlphaFoldDB" id="A0AAU7QD85"/>
<evidence type="ECO:0000256" key="2">
    <source>
        <dbReference type="ARBA" id="ARBA00023125"/>
    </source>
</evidence>
<dbReference type="SUPFAM" id="SSF46689">
    <property type="entry name" value="Homeodomain-like"/>
    <property type="match status" value="1"/>
</dbReference>
<keyword evidence="2" id="KW-0238">DNA-binding</keyword>
<sequence>MINCNENVNTELVARIADIFRQFGFEGASLMRISAGTGLGKGSLYHYFPAGKEDMANKVLLHVHQWFATHIFQPLEQENARDALALMWRAVEDYFQSGKRICLVGAFALDATRDRFAAAIGGYFSRWIAALDSALQRAGADSATAGILAQDVVAGIQGALTLARALDDAECFSRGLLRLKQRVEDQLPAASPPVPELNAAGYRPAFPVFSRG</sequence>
<dbReference type="PANTHER" id="PTHR47506">
    <property type="entry name" value="TRANSCRIPTIONAL REGULATORY PROTEIN"/>
    <property type="match status" value="1"/>
</dbReference>
<evidence type="ECO:0000313" key="6">
    <source>
        <dbReference type="EMBL" id="XBS71014.1"/>
    </source>
</evidence>
<dbReference type="Pfam" id="PF00440">
    <property type="entry name" value="TetR_N"/>
    <property type="match status" value="1"/>
</dbReference>
<dbReference type="InterPro" id="IPR009057">
    <property type="entry name" value="Homeodomain-like_sf"/>
</dbReference>
<dbReference type="GO" id="GO:0003677">
    <property type="term" value="F:DNA binding"/>
    <property type="evidence" value="ECO:0007669"/>
    <property type="project" value="UniProtKB-KW"/>
</dbReference>
<dbReference type="InterPro" id="IPR054156">
    <property type="entry name" value="YxaF_TetR_C"/>
</dbReference>
<evidence type="ECO:0000259" key="5">
    <source>
        <dbReference type="Pfam" id="PF21993"/>
    </source>
</evidence>
<dbReference type="PANTHER" id="PTHR47506:SF1">
    <property type="entry name" value="HTH-TYPE TRANSCRIPTIONAL REGULATOR YJDC"/>
    <property type="match status" value="1"/>
</dbReference>
<reference evidence="6" key="1">
    <citation type="submission" date="2024-06" db="EMBL/GenBank/DDBJ databases">
        <authorList>
            <person name="Coelho C."/>
            <person name="Bento M."/>
            <person name="Garcia E."/>
            <person name="Camelo A."/>
            <person name="Brandao I."/>
            <person name="Espirito Santo C."/>
            <person name="Trovao J."/>
            <person name="Verissimo A."/>
            <person name="Costa J."/>
            <person name="Tiago I."/>
        </authorList>
    </citation>
    <scope>NUCLEOTIDE SEQUENCE</scope>
    <source>
        <strain evidence="6">KWT182</strain>
    </source>
</reference>
<accession>A0AAU7QD85</accession>
<evidence type="ECO:0000256" key="3">
    <source>
        <dbReference type="ARBA" id="ARBA00023163"/>
    </source>
</evidence>
<dbReference type="Gene3D" id="1.10.357.10">
    <property type="entry name" value="Tetracycline Repressor, domain 2"/>
    <property type="match status" value="1"/>
</dbReference>
<organism evidence="6">
    <name type="scientific">Acerihabitans sp. KWT182</name>
    <dbReference type="NCBI Taxonomy" id="3157919"/>
    <lineage>
        <taxon>Bacteria</taxon>
        <taxon>Pseudomonadati</taxon>
        <taxon>Pseudomonadota</taxon>
        <taxon>Gammaproteobacteria</taxon>
        <taxon>Enterobacterales</taxon>
        <taxon>Pectobacteriaceae</taxon>
        <taxon>Acerihabitans</taxon>
    </lineage>
</organism>